<dbReference type="Gene3D" id="3.90.1150.10">
    <property type="entry name" value="Aspartate Aminotransferase, domain 1"/>
    <property type="match status" value="1"/>
</dbReference>
<accession>A0A2T5M3J9</accession>
<dbReference type="InterPro" id="IPR015422">
    <property type="entry name" value="PyrdxlP-dep_Trfase_small"/>
</dbReference>
<dbReference type="EMBL" id="MSFN02000002">
    <property type="protein sequence ID" value="PTU23107.1"/>
    <property type="molecule type" value="Genomic_DNA"/>
</dbReference>
<organism evidence="1 2">
    <name type="scientific">Aspergillus ochraceoroseus IBT 24754</name>
    <dbReference type="NCBI Taxonomy" id="1392256"/>
    <lineage>
        <taxon>Eukaryota</taxon>
        <taxon>Fungi</taxon>
        <taxon>Dikarya</taxon>
        <taxon>Ascomycota</taxon>
        <taxon>Pezizomycotina</taxon>
        <taxon>Eurotiomycetes</taxon>
        <taxon>Eurotiomycetidae</taxon>
        <taxon>Eurotiales</taxon>
        <taxon>Aspergillaceae</taxon>
        <taxon>Aspergillus</taxon>
        <taxon>Aspergillus subgen. Nidulantes</taxon>
    </lineage>
</organism>
<dbReference type="VEuPathDB" id="FungiDB:P175DRAFT_0530203"/>
<comment type="caution">
    <text evidence="1">The sequence shown here is derived from an EMBL/GenBank/DDBJ whole genome shotgun (WGS) entry which is preliminary data.</text>
</comment>
<gene>
    <name evidence="1" type="ORF">P175DRAFT_0530203</name>
</gene>
<dbReference type="GeneID" id="63816646"/>
<evidence type="ECO:0000313" key="2">
    <source>
        <dbReference type="Proteomes" id="UP000244073"/>
    </source>
</evidence>
<evidence type="ECO:0000313" key="1">
    <source>
        <dbReference type="EMBL" id="PTU23107.1"/>
    </source>
</evidence>
<dbReference type="Proteomes" id="UP000244073">
    <property type="component" value="Unassembled WGS sequence"/>
</dbReference>
<reference evidence="1 2" key="1">
    <citation type="journal article" date="2018" name="Proc. Natl. Acad. Sci. U.S.A.">
        <title>Linking secondary metabolites to gene clusters through genome sequencing of six diverse Aspergillus species.</title>
        <authorList>
            <person name="Kaerboelling I."/>
            <person name="Vesth T.C."/>
            <person name="Frisvad J.C."/>
            <person name="Nybo J.L."/>
            <person name="Theobald S."/>
            <person name="Kuo A."/>
            <person name="Bowyer P."/>
            <person name="Matsuda Y."/>
            <person name="Mondo S."/>
            <person name="Lyhne E.K."/>
            <person name="Kogle M.E."/>
            <person name="Clum A."/>
            <person name="Lipzen A."/>
            <person name="Salamov A."/>
            <person name="Ngan C.Y."/>
            <person name="Daum C."/>
            <person name="Chiniquy J."/>
            <person name="Barry K."/>
            <person name="LaButti K."/>
            <person name="Haridas S."/>
            <person name="Simmons B.A."/>
            <person name="Magnuson J.K."/>
            <person name="Mortensen U.H."/>
            <person name="Larsen T.O."/>
            <person name="Grigoriev I.V."/>
            <person name="Baker S.E."/>
            <person name="Andersen M.R."/>
        </authorList>
    </citation>
    <scope>NUCLEOTIDE SEQUENCE [LARGE SCALE GENOMIC DNA]</scope>
    <source>
        <strain evidence="1 2">IBT 24754</strain>
    </source>
</reference>
<proteinExistence type="predicted"/>
<dbReference type="OrthoDB" id="3512640at2759"/>
<protein>
    <submittedName>
        <fullName evidence="1">Uncharacterized protein</fullName>
    </submittedName>
</protein>
<dbReference type="AlphaFoldDB" id="A0A2T5M3J9"/>
<name>A0A2T5M3J9_9EURO</name>
<dbReference type="RefSeq" id="XP_040754499.1">
    <property type="nucleotide sequence ID" value="XM_040899764.1"/>
</dbReference>
<sequence>MKSFLSPVSQKAGLDFSAEILAELDGSILDYGQQNHLSIRASSPTSIENIVPTGVPEIHYTSLQDEPSLRKQMPDVLGPVFSITLQNEKFAKKLPSKLSMLFQHKISLGGVESLIKEQLATRVRVACRGAARWTNIWLDNNSQFRPGIPCIWVKARVMILNS</sequence>